<evidence type="ECO:0000313" key="2">
    <source>
        <dbReference type="EMBL" id="MXP77685.1"/>
    </source>
</evidence>
<accession>A0A7X3MJQ4</accession>
<evidence type="ECO:0000256" key="1">
    <source>
        <dbReference type="SAM" id="Phobius"/>
    </source>
</evidence>
<dbReference type="AlphaFoldDB" id="A0A7X3MJQ4"/>
<keyword evidence="1" id="KW-0812">Transmembrane</keyword>
<organism evidence="2 3">
    <name type="scientific">Sporofaciens musculi</name>
    <dbReference type="NCBI Taxonomy" id="2681861"/>
    <lineage>
        <taxon>Bacteria</taxon>
        <taxon>Bacillati</taxon>
        <taxon>Bacillota</taxon>
        <taxon>Clostridia</taxon>
        <taxon>Lachnospirales</taxon>
        <taxon>Lachnospiraceae</taxon>
        <taxon>Sporofaciens</taxon>
    </lineage>
</organism>
<evidence type="ECO:0000313" key="3">
    <source>
        <dbReference type="Proteomes" id="UP000460412"/>
    </source>
</evidence>
<dbReference type="GO" id="GO:0140359">
    <property type="term" value="F:ABC-type transporter activity"/>
    <property type="evidence" value="ECO:0007669"/>
    <property type="project" value="InterPro"/>
</dbReference>
<protein>
    <submittedName>
        <fullName evidence="2">ABC transporter permease subunit</fullName>
    </submittedName>
</protein>
<keyword evidence="1" id="KW-1133">Transmembrane helix</keyword>
<feature type="transmembrane region" description="Helical" evidence="1">
    <location>
        <begin position="226"/>
        <end position="248"/>
    </location>
</feature>
<feature type="transmembrane region" description="Helical" evidence="1">
    <location>
        <begin position="255"/>
        <end position="279"/>
    </location>
</feature>
<dbReference type="GO" id="GO:0005886">
    <property type="term" value="C:plasma membrane"/>
    <property type="evidence" value="ECO:0007669"/>
    <property type="project" value="UniProtKB-SubCell"/>
</dbReference>
<feature type="transmembrane region" description="Helical" evidence="1">
    <location>
        <begin position="343"/>
        <end position="361"/>
    </location>
</feature>
<gene>
    <name evidence="2" type="ORF">GN277_20725</name>
</gene>
<feature type="transmembrane region" description="Helical" evidence="1">
    <location>
        <begin position="196"/>
        <end position="220"/>
    </location>
</feature>
<proteinExistence type="predicted"/>
<dbReference type="EMBL" id="WUQX01000001">
    <property type="protein sequence ID" value="MXP77685.1"/>
    <property type="molecule type" value="Genomic_DNA"/>
</dbReference>
<name>A0A7X3MJQ4_9FIRM</name>
<keyword evidence="3" id="KW-1185">Reference proteome</keyword>
<dbReference type="Pfam" id="PF12679">
    <property type="entry name" value="ABC2_membrane_2"/>
    <property type="match status" value="1"/>
</dbReference>
<comment type="caution">
    <text evidence="2">The sequence shown here is derived from an EMBL/GenBank/DDBJ whole genome shotgun (WGS) entry which is preliminary data.</text>
</comment>
<dbReference type="Proteomes" id="UP000460412">
    <property type="component" value="Unassembled WGS sequence"/>
</dbReference>
<dbReference type="RefSeq" id="WP_159753192.1">
    <property type="nucleotide sequence ID" value="NZ_WUQX01000001.1"/>
</dbReference>
<reference evidence="2 3" key="1">
    <citation type="submission" date="2019-12" db="EMBL/GenBank/DDBJ databases">
        <title>Sporaefaciens musculi gen. nov., sp. nov., a novel bacterium isolated from the caecum of an obese mouse.</title>
        <authorList>
            <person name="Rasmussen T.S."/>
            <person name="Streidl T."/>
            <person name="Hitch T.C.A."/>
            <person name="Wortmann E."/>
            <person name="Deptula P."/>
            <person name="Hansen M."/>
            <person name="Nielsen D.S."/>
            <person name="Clavel T."/>
            <person name="Vogensen F.K."/>
        </authorList>
    </citation>
    <scope>NUCLEOTIDE SEQUENCE [LARGE SCALE GENOMIC DNA]</scope>
    <source>
        <strain evidence="2 3">WCA-9-b2</strain>
    </source>
</reference>
<feature type="transmembrane region" description="Helical" evidence="1">
    <location>
        <begin position="318"/>
        <end position="337"/>
    </location>
</feature>
<feature type="transmembrane region" description="Helical" evidence="1">
    <location>
        <begin position="154"/>
        <end position="175"/>
    </location>
</feature>
<sequence length="367" mass="41930">MWTMWKEELCKMISRKIVWLGIFLLLAFVTVRLYEERYHYTTIIDGRIYQGQEAIVKDKALTKDYCGALTLEKVNKIYKNYGFFYYNEESSKPAGNYCSRFVTENFTNFRQTDGYDPTQIHFYKGKEWEYNAQYLLDNEVRFDYVYGWNDFAEMYVAAILALFVILLLGLSPVFAEEYQLKTADILLTTRRGKGSGIWMKILAALCFAVVLTLGVCAYMWSIYLVIYGVQGLNASAILLSFVTPFGFCPESVLGFLLYITFLGFIGALLLTGIAMGISALCKSPFLALILSVSIYFFPVVWVKVLAPMWIFGAYAKKISHFMTSMPVYLPMSTGFAFSTEQMALHVCIALAVGIGGMYLGYHRFRRC</sequence>
<keyword evidence="1" id="KW-0472">Membrane</keyword>
<feature type="transmembrane region" description="Helical" evidence="1">
    <location>
        <begin position="285"/>
        <end position="306"/>
    </location>
</feature>